<organism evidence="1 2">
    <name type="scientific">Lentibacillus persicus</name>
    <dbReference type="NCBI Taxonomy" id="640948"/>
    <lineage>
        <taxon>Bacteria</taxon>
        <taxon>Bacillati</taxon>
        <taxon>Bacillota</taxon>
        <taxon>Bacilli</taxon>
        <taxon>Bacillales</taxon>
        <taxon>Bacillaceae</taxon>
        <taxon>Lentibacillus</taxon>
    </lineage>
</organism>
<sequence>MPNNFDIHIIKDANIFELEIFSHNKPLDFPSVNTGYTSVVEINKKIRDYFSSSSCGELCYNLRINGYRELFFEIKNLMDRVSNFFSC</sequence>
<evidence type="ECO:0000313" key="2">
    <source>
        <dbReference type="Proteomes" id="UP000199474"/>
    </source>
</evidence>
<dbReference type="EMBL" id="FOMR01000009">
    <property type="protein sequence ID" value="SFE18741.1"/>
    <property type="molecule type" value="Genomic_DNA"/>
</dbReference>
<protein>
    <submittedName>
        <fullName evidence="1">Uncharacterized protein</fullName>
    </submittedName>
</protein>
<gene>
    <name evidence="1" type="ORF">SAMN05216238_109173</name>
</gene>
<name>A0A1I1YGT9_9BACI</name>
<evidence type="ECO:0000313" key="1">
    <source>
        <dbReference type="EMBL" id="SFE18741.1"/>
    </source>
</evidence>
<accession>A0A1I1YGT9</accession>
<keyword evidence="2" id="KW-1185">Reference proteome</keyword>
<dbReference type="STRING" id="640948.SAMN05216238_109173"/>
<dbReference type="RefSeq" id="WP_090086254.1">
    <property type="nucleotide sequence ID" value="NZ_FOMR01000009.1"/>
</dbReference>
<reference evidence="2" key="1">
    <citation type="submission" date="2016-10" db="EMBL/GenBank/DDBJ databases">
        <authorList>
            <person name="Varghese N."/>
            <person name="Submissions S."/>
        </authorList>
    </citation>
    <scope>NUCLEOTIDE SEQUENCE [LARGE SCALE GENOMIC DNA]</scope>
    <source>
        <strain evidence="2">DSM 22530</strain>
    </source>
</reference>
<dbReference type="Proteomes" id="UP000199474">
    <property type="component" value="Unassembled WGS sequence"/>
</dbReference>
<proteinExistence type="predicted"/>
<dbReference type="AlphaFoldDB" id="A0A1I1YGT9"/>